<keyword evidence="3" id="KW-1185">Reference proteome</keyword>
<name>A0A4Z2H3Z0_9TELE</name>
<reference evidence="2 3" key="1">
    <citation type="submission" date="2019-03" db="EMBL/GenBank/DDBJ databases">
        <title>First draft genome of Liparis tanakae, snailfish: a comprehensive survey of snailfish specific genes.</title>
        <authorList>
            <person name="Kim W."/>
            <person name="Song I."/>
            <person name="Jeong J.-H."/>
            <person name="Kim D."/>
            <person name="Kim S."/>
            <person name="Ryu S."/>
            <person name="Song J.Y."/>
            <person name="Lee S.K."/>
        </authorList>
    </citation>
    <scope>NUCLEOTIDE SEQUENCE [LARGE SCALE GENOMIC DNA]</scope>
    <source>
        <tissue evidence="2">Muscle</tissue>
    </source>
</reference>
<proteinExistence type="predicted"/>
<accession>A0A4Z2H3Z0</accession>
<feature type="compositionally biased region" description="Basic and acidic residues" evidence="1">
    <location>
        <begin position="34"/>
        <end position="44"/>
    </location>
</feature>
<dbReference type="Proteomes" id="UP000314294">
    <property type="component" value="Unassembled WGS sequence"/>
</dbReference>
<gene>
    <name evidence="2" type="ORF">EYF80_029169</name>
</gene>
<evidence type="ECO:0000313" key="3">
    <source>
        <dbReference type="Proteomes" id="UP000314294"/>
    </source>
</evidence>
<organism evidence="2 3">
    <name type="scientific">Liparis tanakae</name>
    <name type="common">Tanaka's snailfish</name>
    <dbReference type="NCBI Taxonomy" id="230148"/>
    <lineage>
        <taxon>Eukaryota</taxon>
        <taxon>Metazoa</taxon>
        <taxon>Chordata</taxon>
        <taxon>Craniata</taxon>
        <taxon>Vertebrata</taxon>
        <taxon>Euteleostomi</taxon>
        <taxon>Actinopterygii</taxon>
        <taxon>Neopterygii</taxon>
        <taxon>Teleostei</taxon>
        <taxon>Neoteleostei</taxon>
        <taxon>Acanthomorphata</taxon>
        <taxon>Eupercaria</taxon>
        <taxon>Perciformes</taxon>
        <taxon>Cottioidei</taxon>
        <taxon>Cottales</taxon>
        <taxon>Liparidae</taxon>
        <taxon>Liparis</taxon>
    </lineage>
</organism>
<evidence type="ECO:0000256" key="1">
    <source>
        <dbReference type="SAM" id="MobiDB-lite"/>
    </source>
</evidence>
<feature type="compositionally biased region" description="Polar residues" evidence="1">
    <location>
        <begin position="87"/>
        <end position="97"/>
    </location>
</feature>
<comment type="caution">
    <text evidence="2">The sequence shown here is derived from an EMBL/GenBank/DDBJ whole genome shotgun (WGS) entry which is preliminary data.</text>
</comment>
<evidence type="ECO:0000313" key="2">
    <source>
        <dbReference type="EMBL" id="TNN60568.1"/>
    </source>
</evidence>
<feature type="region of interest" description="Disordered" evidence="1">
    <location>
        <begin position="85"/>
        <end position="107"/>
    </location>
</feature>
<protein>
    <submittedName>
        <fullName evidence="2">Uncharacterized protein</fullName>
    </submittedName>
</protein>
<dbReference type="EMBL" id="SRLO01000331">
    <property type="protein sequence ID" value="TNN60568.1"/>
    <property type="molecule type" value="Genomic_DNA"/>
</dbReference>
<dbReference type="AlphaFoldDB" id="A0A4Z2H3Z0"/>
<sequence>MQVTLPGDGPRWRSQVTLPGGAPRLCDPSVVTDDWGRKRPRSEGWGKCGAGSGADACGRFPAPTVNEQRADKQHGAAEEPLVFRGNDTISMSSSTSLRGLGPWQRRRPLVDGRGLTLLIRHRTAEDRWN</sequence>
<feature type="region of interest" description="Disordered" evidence="1">
    <location>
        <begin position="1"/>
        <end position="62"/>
    </location>
</feature>